<dbReference type="KEGG" id="tpx:Turpa_2301"/>
<dbReference type="AlphaFoldDB" id="I4B6N9"/>
<accession>I4B6N9</accession>
<keyword evidence="3" id="KW-1185">Reference proteome</keyword>
<reference evidence="2 3" key="1">
    <citation type="submission" date="2012-06" db="EMBL/GenBank/DDBJ databases">
        <title>The complete chromosome of genome of Turneriella parva DSM 21527.</title>
        <authorList>
            <consortium name="US DOE Joint Genome Institute (JGI-PGF)"/>
            <person name="Lucas S."/>
            <person name="Han J."/>
            <person name="Lapidus A."/>
            <person name="Bruce D."/>
            <person name="Goodwin L."/>
            <person name="Pitluck S."/>
            <person name="Peters L."/>
            <person name="Kyrpides N."/>
            <person name="Mavromatis K."/>
            <person name="Ivanova N."/>
            <person name="Mikhailova N."/>
            <person name="Chertkov O."/>
            <person name="Detter J.C."/>
            <person name="Tapia R."/>
            <person name="Han C."/>
            <person name="Land M."/>
            <person name="Hauser L."/>
            <person name="Markowitz V."/>
            <person name="Cheng J.-F."/>
            <person name="Hugenholtz P."/>
            <person name="Woyke T."/>
            <person name="Wu D."/>
            <person name="Gronow S."/>
            <person name="Wellnitz S."/>
            <person name="Brambilla E."/>
            <person name="Klenk H.-P."/>
            <person name="Eisen J.A."/>
        </authorList>
    </citation>
    <scope>NUCLEOTIDE SEQUENCE [LARGE SCALE GENOMIC DNA]</scope>
    <source>
        <strain evidence="3">ATCC BAA-1111 / DSM 21527 / NCTC 11395 / H</strain>
    </source>
</reference>
<dbReference type="STRING" id="869212.Turpa_2301"/>
<evidence type="ECO:0000313" key="3">
    <source>
        <dbReference type="Proteomes" id="UP000006048"/>
    </source>
</evidence>
<dbReference type="Proteomes" id="UP000006048">
    <property type="component" value="Chromosome"/>
</dbReference>
<protein>
    <recommendedName>
        <fullName evidence="4">Lipoprotein</fullName>
    </recommendedName>
</protein>
<proteinExistence type="predicted"/>
<sequence length="121" mass="12948">MRIYLSFALAALFMASAVSAEKCGPLHGCAPTPQKTTVSDHCKKAAKKIVAAPAAACDCAHFEKAAADISPRVDVSAVEPIYRAQMPVFDTTIATPLISQSVLQAPPDRDGIYLRQHRLLI</sequence>
<organism evidence="2 3">
    <name type="scientific">Turneriella parva (strain ATCC BAA-1111 / DSM 21527 / NCTC 11395 / H)</name>
    <name type="common">Leptospira parva</name>
    <dbReference type="NCBI Taxonomy" id="869212"/>
    <lineage>
        <taxon>Bacteria</taxon>
        <taxon>Pseudomonadati</taxon>
        <taxon>Spirochaetota</taxon>
        <taxon>Spirochaetia</taxon>
        <taxon>Leptospirales</taxon>
        <taxon>Leptospiraceae</taxon>
        <taxon>Turneriella</taxon>
    </lineage>
</organism>
<feature type="chain" id="PRO_5003686539" description="Lipoprotein" evidence="1">
    <location>
        <begin position="21"/>
        <end position="121"/>
    </location>
</feature>
<dbReference type="EMBL" id="CP002959">
    <property type="protein sequence ID" value="AFM12946.1"/>
    <property type="molecule type" value="Genomic_DNA"/>
</dbReference>
<keyword evidence="1" id="KW-0732">Signal</keyword>
<dbReference type="RefSeq" id="WP_014803452.1">
    <property type="nucleotide sequence ID" value="NC_018020.1"/>
</dbReference>
<feature type="signal peptide" evidence="1">
    <location>
        <begin position="1"/>
        <end position="20"/>
    </location>
</feature>
<gene>
    <name evidence="2" type="ordered locus">Turpa_2301</name>
</gene>
<evidence type="ECO:0000313" key="2">
    <source>
        <dbReference type="EMBL" id="AFM12946.1"/>
    </source>
</evidence>
<evidence type="ECO:0000256" key="1">
    <source>
        <dbReference type="SAM" id="SignalP"/>
    </source>
</evidence>
<dbReference type="HOGENOM" id="CLU_2037063_0_0_12"/>
<evidence type="ECO:0008006" key="4">
    <source>
        <dbReference type="Google" id="ProtNLM"/>
    </source>
</evidence>
<name>I4B6N9_TURPD</name>